<evidence type="ECO:0000256" key="1">
    <source>
        <dbReference type="ARBA" id="ARBA00001424"/>
    </source>
</evidence>
<evidence type="ECO:0000256" key="12">
    <source>
        <dbReference type="ARBA" id="ARBA00030849"/>
    </source>
</evidence>
<dbReference type="InterPro" id="IPR001131">
    <property type="entry name" value="Peptidase_M24B_aminopep-P_CS"/>
</dbReference>
<dbReference type="CDD" id="cd01087">
    <property type="entry name" value="Prolidase"/>
    <property type="match status" value="1"/>
</dbReference>
<keyword evidence="11" id="KW-0464">Manganese</keyword>
<dbReference type="SUPFAM" id="SSF53092">
    <property type="entry name" value="Creatinase/prolidase N-terminal domain"/>
    <property type="match status" value="1"/>
</dbReference>
<dbReference type="InterPro" id="IPR036005">
    <property type="entry name" value="Creatinase/aminopeptidase-like"/>
</dbReference>
<keyword evidence="7" id="KW-0645">Protease</keyword>
<gene>
    <name evidence="16" type="ORF">VHEMI02854</name>
</gene>
<dbReference type="PANTHER" id="PTHR43226:SF3">
    <property type="entry name" value="XAA-PRO AMINOPEPTIDASE AN0832-RELATED"/>
    <property type="match status" value="1"/>
</dbReference>
<dbReference type="EC" id="3.4.11.9" evidence="5"/>
<keyword evidence="9" id="KW-0378">Hydrolase</keyword>
<dbReference type="SUPFAM" id="SSF55920">
    <property type="entry name" value="Creatinase/aminopeptidase"/>
    <property type="match status" value="1"/>
</dbReference>
<keyword evidence="10" id="KW-0482">Metalloprotease</keyword>
<dbReference type="InterPro" id="IPR007865">
    <property type="entry name" value="Aminopep_P_N"/>
</dbReference>
<evidence type="ECO:0000313" key="17">
    <source>
        <dbReference type="Proteomes" id="UP000039046"/>
    </source>
</evidence>
<evidence type="ECO:0000256" key="3">
    <source>
        <dbReference type="ARBA" id="ARBA00002443"/>
    </source>
</evidence>
<comment type="catalytic activity">
    <reaction evidence="1">
        <text>Release of any N-terminal amino acid, including proline, that is linked to proline, even from a dipeptide or tripeptide.</text>
        <dbReference type="EC" id="3.4.11.9"/>
    </reaction>
</comment>
<evidence type="ECO:0000256" key="2">
    <source>
        <dbReference type="ARBA" id="ARBA00001936"/>
    </source>
</evidence>
<name>A0A0A1T946_9HYPO</name>
<dbReference type="PROSITE" id="PS00491">
    <property type="entry name" value="PROLINE_PEPTIDASE"/>
    <property type="match status" value="1"/>
</dbReference>
<comment type="function">
    <text evidence="3">Catalyzes the removal of a penultimate prolyl residue from the N-termini of peptides.</text>
</comment>
<evidence type="ECO:0000256" key="9">
    <source>
        <dbReference type="ARBA" id="ARBA00022801"/>
    </source>
</evidence>
<keyword evidence="17" id="KW-1185">Reference proteome</keyword>
<dbReference type="OrthoDB" id="10261878at2759"/>
<evidence type="ECO:0000256" key="8">
    <source>
        <dbReference type="ARBA" id="ARBA00022723"/>
    </source>
</evidence>
<dbReference type="GO" id="GO:0006508">
    <property type="term" value="P:proteolysis"/>
    <property type="evidence" value="ECO:0007669"/>
    <property type="project" value="UniProtKB-KW"/>
</dbReference>
<dbReference type="PANTHER" id="PTHR43226">
    <property type="entry name" value="XAA-PRO AMINOPEPTIDASE 3"/>
    <property type="match status" value="1"/>
</dbReference>
<comment type="similarity">
    <text evidence="4 14">Belongs to the peptidase M24B family.</text>
</comment>
<proteinExistence type="inferred from homology"/>
<dbReference type="GO" id="GO:0030145">
    <property type="term" value="F:manganese ion binding"/>
    <property type="evidence" value="ECO:0007669"/>
    <property type="project" value="InterPro"/>
</dbReference>
<reference evidence="16 17" key="1">
    <citation type="journal article" date="2015" name="Genome Announc.">
        <title>Draft Genome Sequence and Gene Annotation of the Entomopathogenic Fungus Verticillium hemipterigenum.</title>
        <authorList>
            <person name="Horn F."/>
            <person name="Habel A."/>
            <person name="Scharf D.H."/>
            <person name="Dworschak J."/>
            <person name="Brakhage A.A."/>
            <person name="Guthke R."/>
            <person name="Hertweck C."/>
            <person name="Linde J."/>
        </authorList>
    </citation>
    <scope>NUCLEOTIDE SEQUENCE [LARGE SCALE GENOMIC DNA]</scope>
</reference>
<sequence>MDSFNLELEYELVNEFDAVNLVTASKPIRHVVLRDEKLLKGKYPAKAHARKVAKILGVTDGVIYLPGERDIKWEDSDQPRTFRQRRYFFYLTGANFQDCSVTYDIANDHLTLWLPFVDPRQILWFGKHPTAPVALRTYDVDDARYNEQLASYFTTHLGSRTLYVLRESHMPAGVPLGRSTVNMTDLLPAIDQARIVKDEYEIAMIRRANDISSEAHLRVARNFLKMTNERHMEAMFMGVCDSFGSREMAYPVIAGGGVNGSTLHYGENNKPLKMGDNVVFDAGCEYNCYAADITRTLPVGGKFSTRGKAIMDIVTRMQRECVAGVKPGILFYELHKLAARIAAQGLKKLGVLRGSLADIEKAGTAAAFFPHGLGHNVGLDVHDLIATLPLGVKRGVGLEFGKRHFVSSEMLAAMGTEKMQGGRGPLQPGMVVTVEPGIYFCREYLEGFYRDSEVHADLIDWDVLEKYYPVGGARTEDCILVTDSGHENLSVAPKEADLLAVINGA</sequence>
<dbReference type="InterPro" id="IPR029149">
    <property type="entry name" value="Creatin/AminoP/Spt16_N"/>
</dbReference>
<evidence type="ECO:0000256" key="14">
    <source>
        <dbReference type="RuleBase" id="RU000590"/>
    </source>
</evidence>
<comment type="cofactor">
    <cofactor evidence="2">
        <name>Mn(2+)</name>
        <dbReference type="ChEBI" id="CHEBI:29035"/>
    </cofactor>
</comment>
<evidence type="ECO:0000256" key="11">
    <source>
        <dbReference type="ARBA" id="ARBA00023211"/>
    </source>
</evidence>
<keyword evidence="6" id="KW-0031">Aminopeptidase</keyword>
<evidence type="ECO:0000256" key="5">
    <source>
        <dbReference type="ARBA" id="ARBA00012574"/>
    </source>
</evidence>
<dbReference type="STRING" id="1531966.A0A0A1T946"/>
<dbReference type="Proteomes" id="UP000039046">
    <property type="component" value="Unassembled WGS sequence"/>
</dbReference>
<keyword evidence="8 14" id="KW-0479">Metal-binding</keyword>
<dbReference type="InterPro" id="IPR052433">
    <property type="entry name" value="X-Pro_dipept-like"/>
</dbReference>
<accession>A0A0A1T946</accession>
<dbReference type="HOGENOM" id="CLU_017266_1_2_1"/>
<evidence type="ECO:0000256" key="13">
    <source>
        <dbReference type="ARBA" id="ARBA00032413"/>
    </source>
</evidence>
<dbReference type="Pfam" id="PF05195">
    <property type="entry name" value="AMP_N"/>
    <property type="match status" value="1"/>
</dbReference>
<dbReference type="Gene3D" id="3.40.350.10">
    <property type="entry name" value="Creatinase/prolidase N-terminal domain"/>
    <property type="match status" value="1"/>
</dbReference>
<dbReference type="InterPro" id="IPR000994">
    <property type="entry name" value="Pept_M24"/>
</dbReference>
<evidence type="ECO:0000259" key="15">
    <source>
        <dbReference type="SMART" id="SM01011"/>
    </source>
</evidence>
<evidence type="ECO:0000256" key="7">
    <source>
        <dbReference type="ARBA" id="ARBA00022670"/>
    </source>
</evidence>
<dbReference type="SMART" id="SM01011">
    <property type="entry name" value="AMP_N"/>
    <property type="match status" value="1"/>
</dbReference>
<dbReference type="Pfam" id="PF00557">
    <property type="entry name" value="Peptidase_M24"/>
    <property type="match status" value="1"/>
</dbReference>
<dbReference type="GO" id="GO:0070006">
    <property type="term" value="F:metalloaminopeptidase activity"/>
    <property type="evidence" value="ECO:0007669"/>
    <property type="project" value="InterPro"/>
</dbReference>
<evidence type="ECO:0000313" key="16">
    <source>
        <dbReference type="EMBL" id="CEJ82807.1"/>
    </source>
</evidence>
<dbReference type="AlphaFoldDB" id="A0A0A1T946"/>
<evidence type="ECO:0000256" key="4">
    <source>
        <dbReference type="ARBA" id="ARBA00008766"/>
    </source>
</evidence>
<dbReference type="Gene3D" id="3.90.230.10">
    <property type="entry name" value="Creatinase/methionine aminopeptidase superfamily"/>
    <property type="match status" value="1"/>
</dbReference>
<feature type="domain" description="Aminopeptidase P N-terminal" evidence="15">
    <location>
        <begin position="43"/>
        <end position="173"/>
    </location>
</feature>
<organism evidence="16 17">
    <name type="scientific">[Torrubiella] hemipterigena</name>
    <dbReference type="NCBI Taxonomy" id="1531966"/>
    <lineage>
        <taxon>Eukaryota</taxon>
        <taxon>Fungi</taxon>
        <taxon>Dikarya</taxon>
        <taxon>Ascomycota</taxon>
        <taxon>Pezizomycotina</taxon>
        <taxon>Sordariomycetes</taxon>
        <taxon>Hypocreomycetidae</taxon>
        <taxon>Hypocreales</taxon>
        <taxon>Clavicipitaceae</taxon>
        <taxon>Clavicipitaceae incertae sedis</taxon>
        <taxon>'Torrubiella' clade</taxon>
    </lineage>
</organism>
<dbReference type="EMBL" id="CDHN01000001">
    <property type="protein sequence ID" value="CEJ82807.1"/>
    <property type="molecule type" value="Genomic_DNA"/>
</dbReference>
<evidence type="ECO:0000256" key="10">
    <source>
        <dbReference type="ARBA" id="ARBA00023049"/>
    </source>
</evidence>
<evidence type="ECO:0000256" key="6">
    <source>
        <dbReference type="ARBA" id="ARBA00022438"/>
    </source>
</evidence>
<protein>
    <recommendedName>
        <fullName evidence="5">Xaa-Pro aminopeptidase</fullName>
        <ecNumber evidence="5">3.4.11.9</ecNumber>
    </recommendedName>
    <alternativeName>
        <fullName evidence="12">Aminoacylproline aminopeptidase</fullName>
    </alternativeName>
    <alternativeName>
        <fullName evidence="13">Prolidase</fullName>
    </alternativeName>
</protein>